<sequence>MVDVASQIGDVNFSVAGEGVAARLAQEGVGGRVYDLPEFSDISDYSDDGYSDAQEQWEESLRQLEQLVSFVLIPLIGKFFGRRAAYFGEYSREGRNGCNRMAILTQCGAWWWTTDRPRSFMLPTPRHSTSVEFWGLSRYDQTYPYYTRLYS</sequence>
<dbReference type="AlphaFoldDB" id="A0A1D8NKT2"/>
<proteinExistence type="predicted"/>
<dbReference type="GO" id="GO:0045040">
    <property type="term" value="P:protein insertion into mitochondrial outer membrane"/>
    <property type="evidence" value="ECO:0007669"/>
    <property type="project" value="InterPro"/>
</dbReference>
<evidence type="ECO:0000313" key="4">
    <source>
        <dbReference type="Proteomes" id="UP000256601"/>
    </source>
</evidence>
<dbReference type="EMBL" id="CP017557">
    <property type="protein sequence ID" value="AOW06193.1"/>
    <property type="molecule type" value="Genomic_DNA"/>
</dbReference>
<evidence type="ECO:0000313" key="1">
    <source>
        <dbReference type="EMBL" id="AOW06193.1"/>
    </source>
</evidence>
<protein>
    <submittedName>
        <fullName evidence="1">Uncharacterized protein</fullName>
    </submittedName>
</protein>
<dbReference type="GO" id="GO:0070096">
    <property type="term" value="P:mitochondrial outer membrane translocase complex assembly"/>
    <property type="evidence" value="ECO:0007669"/>
    <property type="project" value="InterPro"/>
</dbReference>
<dbReference type="VEuPathDB" id="FungiDB:YALI1_E36103g"/>
<dbReference type="Proteomes" id="UP000182444">
    <property type="component" value="Chromosome 1E"/>
</dbReference>
<evidence type="ECO:0000313" key="2">
    <source>
        <dbReference type="EMBL" id="RDW28127.1"/>
    </source>
</evidence>
<reference evidence="2 4" key="2">
    <citation type="submission" date="2018-07" db="EMBL/GenBank/DDBJ databases">
        <title>Draft Genome Assemblies for Five Robust Yarrowia lipolytica Strains Exhibiting High Lipid Production and Pentose Sugar Utilization and Sugar Alcohol Secretion from Undetoxified Lignocellulosic Biomass Hydrolysates.</title>
        <authorList>
            <consortium name="DOE Joint Genome Institute"/>
            <person name="Walker C."/>
            <person name="Ryu S."/>
            <person name="Na H."/>
            <person name="Zane M."/>
            <person name="LaButti K."/>
            <person name="Lipzen A."/>
            <person name="Haridas S."/>
            <person name="Barry K."/>
            <person name="Grigoriev I.V."/>
            <person name="Quarterman J."/>
            <person name="Slininger P."/>
            <person name="Dien B."/>
            <person name="Trinh C.T."/>
        </authorList>
    </citation>
    <scope>NUCLEOTIDE SEQUENCE [LARGE SCALE GENOMIC DNA]</scope>
    <source>
        <strain evidence="2 4">YB392</strain>
    </source>
</reference>
<dbReference type="InterPro" id="IPR037652">
    <property type="entry name" value="Mim2"/>
</dbReference>
<dbReference type="VEuPathDB" id="FungiDB:YALI0_E30745g"/>
<evidence type="ECO:0000313" key="3">
    <source>
        <dbReference type="Proteomes" id="UP000182444"/>
    </source>
</evidence>
<organism evidence="1 3">
    <name type="scientific">Yarrowia lipolytica</name>
    <name type="common">Candida lipolytica</name>
    <dbReference type="NCBI Taxonomy" id="4952"/>
    <lineage>
        <taxon>Eukaryota</taxon>
        <taxon>Fungi</taxon>
        <taxon>Dikarya</taxon>
        <taxon>Ascomycota</taxon>
        <taxon>Saccharomycotina</taxon>
        <taxon>Dipodascomycetes</taxon>
        <taxon>Dipodascales</taxon>
        <taxon>Dipodascales incertae sedis</taxon>
        <taxon>Yarrowia</taxon>
    </lineage>
</organism>
<name>A0A1D8NKT2_YARLL</name>
<dbReference type="PANTHER" id="PTHR28230:SF1">
    <property type="entry name" value="MITOCHONDRIAL IMPORT PROTEIN 2"/>
    <property type="match status" value="1"/>
</dbReference>
<dbReference type="PANTHER" id="PTHR28230">
    <property type="entry name" value="CHROMOSOME 1, WHOLE GENOME SHOTGUN SEQUENCE"/>
    <property type="match status" value="1"/>
</dbReference>
<accession>A0A1D8NKT2</accession>
<dbReference type="Proteomes" id="UP000256601">
    <property type="component" value="Unassembled WGS sequence"/>
</dbReference>
<dbReference type="GO" id="GO:0005741">
    <property type="term" value="C:mitochondrial outer membrane"/>
    <property type="evidence" value="ECO:0007669"/>
    <property type="project" value="TreeGrafter"/>
</dbReference>
<reference evidence="1 3" key="1">
    <citation type="journal article" date="2016" name="PLoS ONE">
        <title>Sequence Assembly of Yarrowia lipolytica Strain W29/CLIB89 Shows Transposable Element Diversity.</title>
        <authorList>
            <person name="Magnan C."/>
            <person name="Yu J."/>
            <person name="Chang I."/>
            <person name="Jahn E."/>
            <person name="Kanomata Y."/>
            <person name="Wu J."/>
            <person name="Zeller M."/>
            <person name="Oakes M."/>
            <person name="Baldi P."/>
            <person name="Sandmeyer S."/>
        </authorList>
    </citation>
    <scope>NUCLEOTIDE SEQUENCE [LARGE SCALE GENOMIC DNA]</scope>
    <source>
        <strain evidence="1">CLIB89</strain>
        <strain evidence="3">CLIB89(W29)</strain>
    </source>
</reference>
<dbReference type="EMBL" id="KZ858955">
    <property type="protein sequence ID" value="RDW28127.1"/>
    <property type="molecule type" value="Genomic_DNA"/>
</dbReference>
<dbReference type="Pfam" id="PF19117">
    <property type="entry name" value="Mim2"/>
    <property type="match status" value="1"/>
</dbReference>
<gene>
    <name evidence="2" type="ORF">B0I71DRAFT_127876</name>
    <name evidence="1" type="ORF">YALI1_E36103g</name>
</gene>